<dbReference type="AlphaFoldDB" id="A0A0K8R4T5"/>
<dbReference type="EMBL" id="GADI01007663">
    <property type="protein sequence ID" value="JAA66145.1"/>
    <property type="molecule type" value="mRNA"/>
</dbReference>
<accession>A0A0K8R4T5</accession>
<reference evidence="1" key="1">
    <citation type="submission" date="2012-12" db="EMBL/GenBank/DDBJ databases">
        <title>Identification and characterization of a phenylalanine ammonia-lyase gene family in Isatis indigotica Fort.</title>
        <authorList>
            <person name="Liu Q."/>
            <person name="Chen J."/>
            <person name="Zhou X."/>
            <person name="Di P."/>
            <person name="Xiao Y."/>
            <person name="Xuan H."/>
            <person name="Zhang L."/>
            <person name="Chen W."/>
        </authorList>
    </citation>
    <scope>NUCLEOTIDE SEQUENCE</scope>
    <source>
        <tissue evidence="1">Salivary gland</tissue>
    </source>
</reference>
<name>A0A0K8R4T5_IXORI</name>
<organism evidence="1">
    <name type="scientific">Ixodes ricinus</name>
    <name type="common">Common tick</name>
    <name type="synonym">Acarus ricinus</name>
    <dbReference type="NCBI Taxonomy" id="34613"/>
    <lineage>
        <taxon>Eukaryota</taxon>
        <taxon>Metazoa</taxon>
        <taxon>Ecdysozoa</taxon>
        <taxon>Arthropoda</taxon>
        <taxon>Chelicerata</taxon>
        <taxon>Arachnida</taxon>
        <taxon>Acari</taxon>
        <taxon>Parasitiformes</taxon>
        <taxon>Ixodida</taxon>
        <taxon>Ixodoidea</taxon>
        <taxon>Ixodidae</taxon>
        <taxon>Ixodinae</taxon>
        <taxon>Ixodes</taxon>
    </lineage>
</organism>
<protein>
    <submittedName>
        <fullName evidence="1">Putative rhoa gtpase effector dia/diaphanous</fullName>
    </submittedName>
</protein>
<evidence type="ECO:0000313" key="1">
    <source>
        <dbReference type="EMBL" id="JAA66145.1"/>
    </source>
</evidence>
<proteinExistence type="evidence at transcript level"/>
<sequence length="105" mass="11539">MDEELRLLPPVAQGHHFLVCRHQGLQGAKDGRRVIVHLLQAAPILLARPGHEDLLAEGRSVDVLDHPSPLQAAPAWWVAWTSGCWNLWAAAPSCSAPHSHWLPLS</sequence>